<organism evidence="1">
    <name type="scientific">marine metagenome</name>
    <dbReference type="NCBI Taxonomy" id="408172"/>
    <lineage>
        <taxon>unclassified sequences</taxon>
        <taxon>metagenomes</taxon>
        <taxon>ecological metagenomes</taxon>
    </lineage>
</organism>
<dbReference type="EMBL" id="UINC01008262">
    <property type="protein sequence ID" value="SVA37221.1"/>
    <property type="molecule type" value="Genomic_DNA"/>
</dbReference>
<gene>
    <name evidence="1" type="ORF">METZ01_LOCUS90075</name>
</gene>
<reference evidence="1" key="1">
    <citation type="submission" date="2018-05" db="EMBL/GenBank/DDBJ databases">
        <authorList>
            <person name="Lanie J.A."/>
            <person name="Ng W.-L."/>
            <person name="Kazmierczak K.M."/>
            <person name="Andrzejewski T.M."/>
            <person name="Davidsen T.M."/>
            <person name="Wayne K.J."/>
            <person name="Tettelin H."/>
            <person name="Glass J.I."/>
            <person name="Rusch D."/>
            <person name="Podicherti R."/>
            <person name="Tsui H.-C.T."/>
            <person name="Winkler M.E."/>
        </authorList>
    </citation>
    <scope>NUCLEOTIDE SEQUENCE</scope>
</reference>
<evidence type="ECO:0000313" key="1">
    <source>
        <dbReference type="EMBL" id="SVA37221.1"/>
    </source>
</evidence>
<name>A0A381VB49_9ZZZZ</name>
<dbReference type="AlphaFoldDB" id="A0A381VB49"/>
<sequence length="114" mass="12995">MVNRLKEIIIPNLIPDSLPLREQDRAFLQRLAEKIHRSGFVTPAVFFLEMTKPLALLGSHALVFFGPVLNAFIQSENYYRTVQVFEESANIELLLQMIEALEANTLINTGDNHE</sequence>
<protein>
    <submittedName>
        <fullName evidence="1">Uncharacterized protein</fullName>
    </submittedName>
</protein>
<accession>A0A381VB49</accession>
<proteinExistence type="predicted"/>